<evidence type="ECO:0000256" key="4">
    <source>
        <dbReference type="ARBA" id="ARBA00023125"/>
    </source>
</evidence>
<keyword evidence="6" id="KW-0814">Transposable element</keyword>
<evidence type="ECO:0000256" key="2">
    <source>
        <dbReference type="ARBA" id="ARBA00010961"/>
    </source>
</evidence>
<accession>A0ABV7MGG2</accession>
<evidence type="ECO:0000256" key="5">
    <source>
        <dbReference type="ARBA" id="ARBA00023172"/>
    </source>
</evidence>
<name>A0ABV7MGG2_9HYPH</name>
<keyword evidence="8" id="KW-1185">Reference proteome</keyword>
<dbReference type="RefSeq" id="WP_378920662.1">
    <property type="nucleotide sequence ID" value="NZ_JBHRVD010000001.1"/>
</dbReference>
<comment type="function">
    <text evidence="1 6">Required for the transposition of the insertion element.</text>
</comment>
<evidence type="ECO:0000256" key="1">
    <source>
        <dbReference type="ARBA" id="ARBA00002190"/>
    </source>
</evidence>
<evidence type="ECO:0000256" key="3">
    <source>
        <dbReference type="ARBA" id="ARBA00022578"/>
    </source>
</evidence>
<evidence type="ECO:0000313" key="8">
    <source>
        <dbReference type="Proteomes" id="UP001595648"/>
    </source>
</evidence>
<dbReference type="InterPro" id="IPR001207">
    <property type="entry name" value="Transposase_mutator"/>
</dbReference>
<dbReference type="Pfam" id="PF00872">
    <property type="entry name" value="Transposase_mut"/>
    <property type="match status" value="1"/>
</dbReference>
<evidence type="ECO:0000313" key="7">
    <source>
        <dbReference type="EMBL" id="MFC3320966.1"/>
    </source>
</evidence>
<dbReference type="EMBL" id="JBHRVD010000001">
    <property type="protein sequence ID" value="MFC3320966.1"/>
    <property type="molecule type" value="Genomic_DNA"/>
</dbReference>
<dbReference type="PANTHER" id="PTHR33217:SF9">
    <property type="entry name" value="MUTATOR FAMILY TRANSPOSASE"/>
    <property type="match status" value="1"/>
</dbReference>
<keyword evidence="3 6" id="KW-0815">Transposition</keyword>
<organism evidence="7 8">
    <name type="scientific">Mesorhizobium cantuariense</name>
    <dbReference type="NCBI Taxonomy" id="1300275"/>
    <lineage>
        <taxon>Bacteria</taxon>
        <taxon>Pseudomonadati</taxon>
        <taxon>Pseudomonadota</taxon>
        <taxon>Alphaproteobacteria</taxon>
        <taxon>Hyphomicrobiales</taxon>
        <taxon>Phyllobacteriaceae</taxon>
        <taxon>Mesorhizobium</taxon>
    </lineage>
</organism>
<gene>
    <name evidence="7" type="ORF">ACFOJ9_04060</name>
</gene>
<keyword evidence="4 6" id="KW-0238">DNA-binding</keyword>
<dbReference type="Proteomes" id="UP001595648">
    <property type="component" value="Unassembled WGS sequence"/>
</dbReference>
<reference evidence="8" key="1">
    <citation type="journal article" date="2019" name="Int. J. Syst. Evol. Microbiol.">
        <title>The Global Catalogue of Microorganisms (GCM) 10K type strain sequencing project: providing services to taxonomists for standard genome sequencing and annotation.</title>
        <authorList>
            <consortium name="The Broad Institute Genomics Platform"/>
            <consortium name="The Broad Institute Genome Sequencing Center for Infectious Disease"/>
            <person name="Wu L."/>
            <person name="Ma J."/>
        </authorList>
    </citation>
    <scope>NUCLEOTIDE SEQUENCE [LARGE SCALE GENOMIC DNA]</scope>
    <source>
        <strain evidence="8">ICMP 19515</strain>
    </source>
</reference>
<protein>
    <recommendedName>
        <fullName evidence="6">Mutator family transposase</fullName>
    </recommendedName>
</protein>
<comment type="caution">
    <text evidence="7">The sequence shown here is derived from an EMBL/GenBank/DDBJ whole genome shotgun (WGS) entry which is preliminary data.</text>
</comment>
<evidence type="ECO:0000256" key="6">
    <source>
        <dbReference type="RuleBase" id="RU365089"/>
    </source>
</evidence>
<keyword evidence="5 6" id="KW-0233">DNA recombination</keyword>
<proteinExistence type="inferred from homology"/>
<dbReference type="PANTHER" id="PTHR33217">
    <property type="entry name" value="TRANSPOSASE FOR INSERTION SEQUENCE ELEMENT IS1081"/>
    <property type="match status" value="1"/>
</dbReference>
<comment type="similarity">
    <text evidence="2 6">Belongs to the transposase mutator family.</text>
</comment>
<sequence length="147" mass="16707">MAARPTKRTGSGFSSSILSKWARRTRSLDALLPVLHLRGVSTGDFQDALAALLGKEAPNLSPSVITRLTAQWNAEYDRWQKRDLSARHYVYVWADGIYLQARMEDHAECMLVLIGATPEGKKELVGFQTGIREGAQSWSQRRFRWDW</sequence>